<proteinExistence type="predicted"/>
<dbReference type="InterPro" id="IPR028082">
    <property type="entry name" value="Peripla_BP_I"/>
</dbReference>
<dbReference type="PANTHER" id="PTHR30146">
    <property type="entry name" value="LACI-RELATED TRANSCRIPTIONAL REPRESSOR"/>
    <property type="match status" value="1"/>
</dbReference>
<dbReference type="PANTHER" id="PTHR30146:SF153">
    <property type="entry name" value="LACTOSE OPERON REPRESSOR"/>
    <property type="match status" value="1"/>
</dbReference>
<evidence type="ECO:0000313" key="5">
    <source>
        <dbReference type="EMBL" id="SDG29536.1"/>
    </source>
</evidence>
<dbReference type="Proteomes" id="UP000198614">
    <property type="component" value="Unassembled WGS sequence"/>
</dbReference>
<accession>A0A1G7T2G6</accession>
<evidence type="ECO:0000256" key="2">
    <source>
        <dbReference type="ARBA" id="ARBA00023125"/>
    </source>
</evidence>
<keyword evidence="3" id="KW-0804">Transcription</keyword>
<dbReference type="EMBL" id="FNAX01000017">
    <property type="protein sequence ID" value="SDG29536.1"/>
    <property type="molecule type" value="Genomic_DNA"/>
</dbReference>
<keyword evidence="1" id="KW-0805">Transcription regulation</keyword>
<organism evidence="5 6">
    <name type="scientific">Streptomyces griseoaurantiacus</name>
    <dbReference type="NCBI Taxonomy" id="68213"/>
    <lineage>
        <taxon>Bacteria</taxon>
        <taxon>Bacillati</taxon>
        <taxon>Actinomycetota</taxon>
        <taxon>Actinomycetes</taxon>
        <taxon>Kitasatosporales</taxon>
        <taxon>Streptomycetaceae</taxon>
        <taxon>Streptomyces</taxon>
        <taxon>Streptomyces aurantiacus group</taxon>
    </lineage>
</organism>
<dbReference type="InterPro" id="IPR046335">
    <property type="entry name" value="LacI/GalR-like_sensor"/>
</dbReference>
<dbReference type="GO" id="GO:0000976">
    <property type="term" value="F:transcription cis-regulatory region binding"/>
    <property type="evidence" value="ECO:0007669"/>
    <property type="project" value="TreeGrafter"/>
</dbReference>
<dbReference type="InterPro" id="IPR010982">
    <property type="entry name" value="Lambda_DNA-bd_dom_sf"/>
</dbReference>
<reference evidence="5 6" key="1">
    <citation type="submission" date="2016-10" db="EMBL/GenBank/DDBJ databases">
        <authorList>
            <person name="de Groot N.N."/>
        </authorList>
    </citation>
    <scope>NUCLEOTIDE SEQUENCE [LARGE SCALE GENOMIC DNA]</scope>
    <source>
        <strain evidence="5 6">CGMCC 4.1859</strain>
    </source>
</reference>
<keyword evidence="2" id="KW-0238">DNA-binding</keyword>
<dbReference type="Pfam" id="PF00356">
    <property type="entry name" value="LacI"/>
    <property type="match status" value="1"/>
</dbReference>
<protein>
    <submittedName>
        <fullName evidence="5">Transcriptional regulator, LacI family</fullName>
    </submittedName>
</protein>
<dbReference type="AlphaFoldDB" id="A0A1G7T2G6"/>
<evidence type="ECO:0000313" key="6">
    <source>
        <dbReference type="Proteomes" id="UP000198614"/>
    </source>
</evidence>
<dbReference type="Gene3D" id="3.40.50.2300">
    <property type="match status" value="2"/>
</dbReference>
<evidence type="ECO:0000256" key="1">
    <source>
        <dbReference type="ARBA" id="ARBA00023015"/>
    </source>
</evidence>
<dbReference type="PROSITE" id="PS50932">
    <property type="entry name" value="HTH_LACI_2"/>
    <property type="match status" value="1"/>
</dbReference>
<sequence>MPPRPAGSRPTLSLVAKTAGTSVPTVSKVLRGGTDVSAETRAKVMEAVQAVGYTRRGGSKGESARDETGLSQVLDLVVTHFEGSWANLLIAGVGREASAAGLDVVLTLAEPGGDWVSRVLRRRTAGVIGTLVDPASHQFGALFAAGVPVVLIDPMSAPPPGVASIGVANWEGGRMAAEHLLSLGHRRMGVVAGHARHLFSRARVDGFRGAADTATAGGATVSVAHGGWNRAKAATATHTLLDGDPGITGIFACADSMALGVYDALAARGLRIPEDISVVGFDDLPEAQYITPGLTTVRQPSTELGAAAVKLLLDLSRGEDGGTRSPARMRLATELVLRASTGPAPADAAPPR</sequence>
<dbReference type="SUPFAM" id="SSF53822">
    <property type="entry name" value="Periplasmic binding protein-like I"/>
    <property type="match status" value="1"/>
</dbReference>
<dbReference type="Pfam" id="PF13377">
    <property type="entry name" value="Peripla_BP_3"/>
    <property type="match status" value="1"/>
</dbReference>
<gene>
    <name evidence="5" type="ORF">SAMN05216260_11727</name>
</gene>
<dbReference type="OrthoDB" id="3227375at2"/>
<evidence type="ECO:0000259" key="4">
    <source>
        <dbReference type="PROSITE" id="PS50932"/>
    </source>
</evidence>
<name>A0A1G7T2G6_9ACTN</name>
<dbReference type="GO" id="GO:0003700">
    <property type="term" value="F:DNA-binding transcription factor activity"/>
    <property type="evidence" value="ECO:0007669"/>
    <property type="project" value="TreeGrafter"/>
</dbReference>
<dbReference type="SUPFAM" id="SSF47413">
    <property type="entry name" value="lambda repressor-like DNA-binding domains"/>
    <property type="match status" value="1"/>
</dbReference>
<dbReference type="SMART" id="SM00354">
    <property type="entry name" value="HTH_LACI"/>
    <property type="match status" value="1"/>
</dbReference>
<dbReference type="InterPro" id="IPR000843">
    <property type="entry name" value="HTH_LacI"/>
</dbReference>
<dbReference type="CDD" id="cd01392">
    <property type="entry name" value="HTH_LacI"/>
    <property type="match status" value="1"/>
</dbReference>
<evidence type="ECO:0000256" key="3">
    <source>
        <dbReference type="ARBA" id="ARBA00023163"/>
    </source>
</evidence>
<feature type="domain" description="HTH lacI-type" evidence="4">
    <location>
        <begin position="10"/>
        <end position="55"/>
    </location>
</feature>
<dbReference type="Gene3D" id="1.10.260.40">
    <property type="entry name" value="lambda repressor-like DNA-binding domains"/>
    <property type="match status" value="1"/>
</dbReference>